<proteinExistence type="predicted"/>
<dbReference type="PANTHER" id="PTHR44328">
    <property type="entry name" value="GLUTATHIONE S-TRANSFERASE L1"/>
    <property type="match status" value="1"/>
</dbReference>
<keyword evidence="2" id="KW-1185">Reference proteome</keyword>
<gene>
    <name evidence="1" type="ORF">D0Y65_026024</name>
</gene>
<dbReference type="EMBL" id="QZWG01000010">
    <property type="protein sequence ID" value="RZB85730.1"/>
    <property type="molecule type" value="Genomic_DNA"/>
</dbReference>
<accession>A0A445IHY0</accession>
<name>A0A445IHY0_GLYSO</name>
<keyword evidence="1" id="KW-0808">Transferase</keyword>
<dbReference type="InterPro" id="IPR044629">
    <property type="entry name" value="GSTL1/2/3"/>
</dbReference>
<evidence type="ECO:0000313" key="1">
    <source>
        <dbReference type="EMBL" id="RZB85730.1"/>
    </source>
</evidence>
<evidence type="ECO:0000313" key="2">
    <source>
        <dbReference type="Proteomes" id="UP000289340"/>
    </source>
</evidence>
<comment type="caution">
    <text evidence="1">The sequence shown here is derived from an EMBL/GenBank/DDBJ whole genome shotgun (WGS) entry which is preliminary data.</text>
</comment>
<dbReference type="PANTHER" id="PTHR44328:SF16">
    <property type="entry name" value="PROTEIN IN2-1 HOMOLOG B"/>
    <property type="match status" value="1"/>
</dbReference>
<dbReference type="AlphaFoldDB" id="A0A445IHY0"/>
<dbReference type="Gene3D" id="3.40.30.10">
    <property type="entry name" value="Glutaredoxin"/>
    <property type="match status" value="1"/>
</dbReference>
<organism evidence="1 2">
    <name type="scientific">Glycine soja</name>
    <name type="common">Wild soybean</name>
    <dbReference type="NCBI Taxonomy" id="3848"/>
    <lineage>
        <taxon>Eukaryota</taxon>
        <taxon>Viridiplantae</taxon>
        <taxon>Streptophyta</taxon>
        <taxon>Embryophyta</taxon>
        <taxon>Tracheophyta</taxon>
        <taxon>Spermatophyta</taxon>
        <taxon>Magnoliopsida</taxon>
        <taxon>eudicotyledons</taxon>
        <taxon>Gunneridae</taxon>
        <taxon>Pentapetalae</taxon>
        <taxon>rosids</taxon>
        <taxon>fabids</taxon>
        <taxon>Fabales</taxon>
        <taxon>Fabaceae</taxon>
        <taxon>Papilionoideae</taxon>
        <taxon>50 kb inversion clade</taxon>
        <taxon>NPAAA clade</taxon>
        <taxon>indigoferoid/millettioid clade</taxon>
        <taxon>Phaseoleae</taxon>
        <taxon>Glycine</taxon>
        <taxon>Glycine subgen. Soja</taxon>
    </lineage>
</organism>
<reference evidence="1 2" key="1">
    <citation type="submission" date="2018-09" db="EMBL/GenBank/DDBJ databases">
        <title>A high-quality reference genome of wild soybean provides a powerful tool to mine soybean genomes.</title>
        <authorList>
            <person name="Xie M."/>
            <person name="Chung C.Y.L."/>
            <person name="Li M.-W."/>
            <person name="Wong F.-L."/>
            <person name="Chan T.-F."/>
            <person name="Lam H.-M."/>
        </authorList>
    </citation>
    <scope>NUCLEOTIDE SEQUENCE [LARGE SCALE GENOMIC DNA]</scope>
    <source>
        <strain evidence="2">cv. W05</strain>
        <tissue evidence="1">Hypocotyl of etiolated seedlings</tissue>
    </source>
</reference>
<dbReference type="GO" id="GO:0004364">
    <property type="term" value="F:glutathione transferase activity"/>
    <property type="evidence" value="ECO:0007669"/>
    <property type="project" value="InterPro"/>
</dbReference>
<protein>
    <submittedName>
        <fullName evidence="1">Glutathione S-transferase L3 isoform B</fullName>
    </submittedName>
</protein>
<dbReference type="Proteomes" id="UP000289340">
    <property type="component" value="Chromosome 10"/>
</dbReference>
<sequence length="104" mass="11928">MKLVPIDLQNRPAWYKEKVYPENKDPTKNEFGEHLISHVDTFNKDLNYSLKGDPVQWILPIFHLLKDIKLSLPSCSNVTSQKEGLNLQHGLSLNSDPWIVAGFL</sequence>